<dbReference type="NCBIfam" id="NF007440">
    <property type="entry name" value="PRK09987.1"/>
    <property type="match status" value="1"/>
</dbReference>
<dbReference type="GO" id="GO:0019305">
    <property type="term" value="P:dTDP-rhamnose biosynthetic process"/>
    <property type="evidence" value="ECO:0007669"/>
    <property type="project" value="UniProtKB-UniPathway"/>
</dbReference>
<dbReference type="InterPro" id="IPR005913">
    <property type="entry name" value="dTDP_dehydrorham_reduct"/>
</dbReference>
<proteinExistence type="inferred from homology"/>
<dbReference type="Pfam" id="PF04321">
    <property type="entry name" value="RmlD_sub_bind"/>
    <property type="match status" value="1"/>
</dbReference>
<evidence type="ECO:0000256" key="6">
    <source>
        <dbReference type="RuleBase" id="RU364082"/>
    </source>
</evidence>
<dbReference type="PANTHER" id="PTHR10491">
    <property type="entry name" value="DTDP-4-DEHYDRORHAMNOSE REDUCTASE"/>
    <property type="match status" value="1"/>
</dbReference>
<gene>
    <name evidence="8" type="primary">rmlD</name>
    <name evidence="8" type="ORF">LMG26690_04273</name>
</gene>
<reference evidence="8 9" key="1">
    <citation type="submission" date="2020-04" db="EMBL/GenBank/DDBJ databases">
        <authorList>
            <person name="De Canck E."/>
        </authorList>
    </citation>
    <scope>NUCLEOTIDE SEQUENCE [LARGE SCALE GENOMIC DNA]</scope>
    <source>
        <strain evidence="8 9">LMG 26690</strain>
    </source>
</reference>
<name>A0A6S7ADE3_9BURK</name>
<dbReference type="UniPathway" id="UPA00124"/>
<dbReference type="AlphaFoldDB" id="A0A6S7ADE3"/>
<dbReference type="SUPFAM" id="SSF51735">
    <property type="entry name" value="NAD(P)-binding Rossmann-fold domains"/>
    <property type="match status" value="1"/>
</dbReference>
<organism evidence="8 9">
    <name type="scientific">Achromobacter animicus</name>
    <dbReference type="NCBI Taxonomy" id="1389935"/>
    <lineage>
        <taxon>Bacteria</taxon>
        <taxon>Pseudomonadati</taxon>
        <taxon>Pseudomonadota</taxon>
        <taxon>Betaproteobacteria</taxon>
        <taxon>Burkholderiales</taxon>
        <taxon>Alcaligenaceae</taxon>
        <taxon>Achromobacter</taxon>
    </lineage>
</organism>
<dbReference type="InterPro" id="IPR036291">
    <property type="entry name" value="NAD(P)-bd_dom_sf"/>
</dbReference>
<comment type="similarity">
    <text evidence="2 6">Belongs to the dTDP-4-dehydrorhamnose reductase family.</text>
</comment>
<dbReference type="Gene3D" id="3.90.25.10">
    <property type="entry name" value="UDP-galactose 4-epimerase, domain 1"/>
    <property type="match status" value="1"/>
</dbReference>
<protein>
    <recommendedName>
        <fullName evidence="4 6">dTDP-4-dehydrorhamnose reductase</fullName>
        <ecNumber evidence="3 6">1.1.1.133</ecNumber>
    </recommendedName>
</protein>
<comment type="cofactor">
    <cofactor evidence="6">
        <name>Mg(2+)</name>
        <dbReference type="ChEBI" id="CHEBI:18420"/>
    </cofactor>
    <text evidence="6">Binds 1 Mg(2+) ion per monomer.</text>
</comment>
<evidence type="ECO:0000256" key="1">
    <source>
        <dbReference type="ARBA" id="ARBA00004781"/>
    </source>
</evidence>
<dbReference type="EMBL" id="CADIJM010000011">
    <property type="protein sequence ID" value="CAB3725186.1"/>
    <property type="molecule type" value="Genomic_DNA"/>
</dbReference>
<evidence type="ECO:0000256" key="4">
    <source>
        <dbReference type="ARBA" id="ARBA00017099"/>
    </source>
</evidence>
<dbReference type="PANTHER" id="PTHR10491:SF4">
    <property type="entry name" value="METHIONINE ADENOSYLTRANSFERASE 2 SUBUNIT BETA"/>
    <property type="match status" value="1"/>
</dbReference>
<dbReference type="NCBIfam" id="TIGR01214">
    <property type="entry name" value="rmlD"/>
    <property type="match status" value="1"/>
</dbReference>
<dbReference type="Gene3D" id="3.40.50.720">
    <property type="entry name" value="NAD(P)-binding Rossmann-like Domain"/>
    <property type="match status" value="1"/>
</dbReference>
<comment type="pathway">
    <text evidence="1 6">Carbohydrate biosynthesis; dTDP-L-rhamnose biosynthesis.</text>
</comment>
<evidence type="ECO:0000256" key="2">
    <source>
        <dbReference type="ARBA" id="ARBA00010944"/>
    </source>
</evidence>
<keyword evidence="6 8" id="KW-0560">Oxidoreductase</keyword>
<evidence type="ECO:0000313" key="8">
    <source>
        <dbReference type="EMBL" id="CAB3725186.1"/>
    </source>
</evidence>
<dbReference type="InterPro" id="IPR029903">
    <property type="entry name" value="RmlD-like-bd"/>
</dbReference>
<dbReference type="Proteomes" id="UP000494214">
    <property type="component" value="Unassembled WGS sequence"/>
</dbReference>
<feature type="domain" description="RmlD-like substrate binding" evidence="7">
    <location>
        <begin position="1"/>
        <end position="292"/>
    </location>
</feature>
<comment type="catalytic activity">
    <reaction evidence="5 6">
        <text>dTDP-beta-L-rhamnose + NADP(+) = dTDP-4-dehydro-beta-L-rhamnose + NADPH + H(+)</text>
        <dbReference type="Rhea" id="RHEA:21796"/>
        <dbReference type="ChEBI" id="CHEBI:15378"/>
        <dbReference type="ChEBI" id="CHEBI:57510"/>
        <dbReference type="ChEBI" id="CHEBI:57783"/>
        <dbReference type="ChEBI" id="CHEBI:58349"/>
        <dbReference type="ChEBI" id="CHEBI:62830"/>
        <dbReference type="EC" id="1.1.1.133"/>
    </reaction>
</comment>
<dbReference type="CDD" id="cd05254">
    <property type="entry name" value="dTDP_HR_like_SDR_e"/>
    <property type="match status" value="1"/>
</dbReference>
<evidence type="ECO:0000256" key="3">
    <source>
        <dbReference type="ARBA" id="ARBA00012929"/>
    </source>
</evidence>
<sequence length="299" mass="32219">MKILLLGKTGQVGSELHRTLLPLGELITLSRAEADLEVPPSLIDVLAAHSPDVIVNAAAYTAVDKAESNTQTAHAINAESVAVIAQYARSRGALLVHYSTDYVFDGAKTAAYEPSDITNPLSVYGRTKRQGEEAIVASGCQFLILRTSWVFSAHGSNFVKTILRLAKERDELRIVADQHGAPTSAELIADVTALAIAGFRQGLCKSGIYHLTAAGRTTWHGFARHIVSRATANGAAIKATSEKIHPIPTDDYPLPAPRPKNSCLDTSALSEALLLQFPDWTVHVNRTVDQLTTSMEYPL</sequence>
<accession>A0A6S7ADE3</accession>
<dbReference type="EC" id="1.1.1.133" evidence="3 6"/>
<evidence type="ECO:0000259" key="7">
    <source>
        <dbReference type="Pfam" id="PF04321"/>
    </source>
</evidence>
<evidence type="ECO:0000313" key="9">
    <source>
        <dbReference type="Proteomes" id="UP000494214"/>
    </source>
</evidence>
<evidence type="ECO:0000256" key="5">
    <source>
        <dbReference type="ARBA" id="ARBA00048200"/>
    </source>
</evidence>
<dbReference type="GO" id="GO:0005829">
    <property type="term" value="C:cytosol"/>
    <property type="evidence" value="ECO:0007669"/>
    <property type="project" value="TreeGrafter"/>
</dbReference>
<dbReference type="RefSeq" id="WP_175124905.1">
    <property type="nucleotide sequence ID" value="NZ_CADIJM010000011.1"/>
</dbReference>
<dbReference type="GO" id="GO:0008831">
    <property type="term" value="F:dTDP-4-dehydrorhamnose reductase activity"/>
    <property type="evidence" value="ECO:0007669"/>
    <property type="project" value="UniProtKB-EC"/>
</dbReference>
<keyword evidence="9" id="KW-1185">Reference proteome</keyword>
<keyword evidence="6" id="KW-0521">NADP</keyword>
<comment type="function">
    <text evidence="6">Catalyzes the reduction of dTDP-6-deoxy-L-lyxo-4-hexulose to yield dTDP-L-rhamnose.</text>
</comment>